<dbReference type="SUPFAM" id="SSF142921">
    <property type="entry name" value="WGR domain-like"/>
    <property type="match status" value="1"/>
</dbReference>
<evidence type="ECO:0000313" key="2">
    <source>
        <dbReference type="EMBL" id="OSJ36920.1"/>
    </source>
</evidence>
<dbReference type="InterPro" id="IPR008893">
    <property type="entry name" value="WGR_domain"/>
</dbReference>
<evidence type="ECO:0000259" key="1">
    <source>
        <dbReference type="PROSITE" id="PS51977"/>
    </source>
</evidence>
<dbReference type="PROSITE" id="PS51977">
    <property type="entry name" value="WGR"/>
    <property type="match status" value="1"/>
</dbReference>
<feature type="domain" description="WGR" evidence="1">
    <location>
        <begin position="1"/>
        <end position="85"/>
    </location>
</feature>
<organism evidence="2 3">
    <name type="scientific">Bradyrhizobium japonicum</name>
    <dbReference type="NCBI Taxonomy" id="375"/>
    <lineage>
        <taxon>Bacteria</taxon>
        <taxon>Pseudomonadati</taxon>
        <taxon>Pseudomonadota</taxon>
        <taxon>Alphaproteobacteria</taxon>
        <taxon>Hyphomicrobiales</taxon>
        <taxon>Nitrobacteraceae</taxon>
        <taxon>Bradyrhizobium</taxon>
    </lineage>
</organism>
<name>A0A1Y2JXP6_BRAJP</name>
<evidence type="ECO:0000313" key="3">
    <source>
        <dbReference type="Proteomes" id="UP000193335"/>
    </source>
</evidence>
<comment type="caution">
    <text evidence="2">The sequence shown here is derived from an EMBL/GenBank/DDBJ whole genome shotgun (WGS) entry which is preliminary data.</text>
</comment>
<proteinExistence type="predicted"/>
<dbReference type="Gene3D" id="2.20.140.10">
    <property type="entry name" value="WGR domain"/>
    <property type="match status" value="1"/>
</dbReference>
<dbReference type="EMBL" id="NAFL01000161">
    <property type="protein sequence ID" value="OSJ36920.1"/>
    <property type="molecule type" value="Genomic_DNA"/>
</dbReference>
<dbReference type="AlphaFoldDB" id="A0A1Y2JXP6"/>
<dbReference type="CDD" id="cd07996">
    <property type="entry name" value="WGR_MMR_like"/>
    <property type="match status" value="1"/>
</dbReference>
<sequence length="85" mass="9809">MSELTVPYLVLQRCDPARNMARFYVLTIEPTLFGDTALVREWGRLGHRGRRRIDLFAGRVQAVEALEAWLVRKSRRGYVPKNPAP</sequence>
<dbReference type="Proteomes" id="UP000193335">
    <property type="component" value="Unassembled WGS sequence"/>
</dbReference>
<reference evidence="2 3" key="1">
    <citation type="submission" date="2017-03" db="EMBL/GenBank/DDBJ databases">
        <title>Whole genome sequences of fourteen strains of Bradyrhizobium canariense and one strain of Bradyrhizobium japonicum isolated from Lupinus (Papilionoideae: Genisteae) species in Algeria.</title>
        <authorList>
            <person name="Crovadore J."/>
            <person name="Chekireb D."/>
            <person name="Brachmann A."/>
            <person name="Chablais R."/>
            <person name="Cochard B."/>
            <person name="Lefort F."/>
        </authorList>
    </citation>
    <scope>NUCLEOTIDE SEQUENCE [LARGE SCALE GENOMIC DNA]</scope>
    <source>
        <strain evidence="2 3">UBMA197</strain>
    </source>
</reference>
<accession>A0A1Y2JXP6</accession>
<dbReference type="Pfam" id="PF05406">
    <property type="entry name" value="WGR"/>
    <property type="match status" value="1"/>
</dbReference>
<dbReference type="InterPro" id="IPR049809">
    <property type="entry name" value="YehF/YfeS-like_WGR"/>
</dbReference>
<dbReference type="SMART" id="SM00773">
    <property type="entry name" value="WGR"/>
    <property type="match status" value="1"/>
</dbReference>
<protein>
    <submittedName>
        <fullName evidence="2">Polymerase</fullName>
    </submittedName>
</protein>
<dbReference type="InterPro" id="IPR036930">
    <property type="entry name" value="WGR_dom_sf"/>
</dbReference>
<gene>
    <name evidence="2" type="ORF">BSZ19_01885</name>
</gene>
<dbReference type="RefSeq" id="WP_085398296.1">
    <property type="nucleotide sequence ID" value="NZ_NAFL01000161.1"/>
</dbReference>